<gene>
    <name evidence="5" type="primary">ribD_1</name>
    <name evidence="5" type="ORF">XM38_006230</name>
</gene>
<evidence type="ECO:0000259" key="4">
    <source>
        <dbReference type="Pfam" id="PF01872"/>
    </source>
</evidence>
<evidence type="ECO:0000313" key="5">
    <source>
        <dbReference type="EMBL" id="ASC69694.1"/>
    </source>
</evidence>
<dbReference type="InterPro" id="IPR002734">
    <property type="entry name" value="RibDG_C"/>
</dbReference>
<name>A0A1Z3HHC7_9CYAN</name>
<accession>A0A1Z3HHC7</accession>
<protein>
    <submittedName>
        <fullName evidence="5">Riboflavin biosynthesis protein RibD</fullName>
    </submittedName>
</protein>
<dbReference type="Pfam" id="PF01872">
    <property type="entry name" value="RibD_C"/>
    <property type="match status" value="1"/>
</dbReference>
<dbReference type="RefSeq" id="WP_080809164.1">
    <property type="nucleotide sequence ID" value="NZ_CP021983.2"/>
</dbReference>
<dbReference type="Gene3D" id="3.40.430.10">
    <property type="entry name" value="Dihydrofolate Reductase, subunit A"/>
    <property type="match status" value="1"/>
</dbReference>
<dbReference type="InterPro" id="IPR050765">
    <property type="entry name" value="Riboflavin_Biosynth_HTPR"/>
</dbReference>
<dbReference type="GO" id="GO:0008703">
    <property type="term" value="F:5-amino-6-(5-phosphoribosylamino)uracil reductase activity"/>
    <property type="evidence" value="ECO:0007669"/>
    <property type="project" value="InterPro"/>
</dbReference>
<dbReference type="SUPFAM" id="SSF53597">
    <property type="entry name" value="Dihydrofolate reductase-like"/>
    <property type="match status" value="1"/>
</dbReference>
<sequence>MLGSSEQLLSPYTTVILAMSVDGKIADYRRSAARFSSAQDLAHLEAHIARMDGILFGAATLRAYGTTLTVRQPSLLQQRQQWGQLPQPVNIVCSRSGDLDPQCRFFRQLVPRWLLTTVMGARRWQQRSEFERILPLAPAAQDGNWRHIMAQLGSLGLRNIAVLGGGALVAALLAEDLVHEVVVTVCPLLLGGHTAPTLVDGSGFLVTAAPRLQLVSVRSVTDEVFLHYRLLPRSLQSPENSSRLEDN</sequence>
<dbReference type="KEGG" id="hhg:XM38_006230"/>
<keyword evidence="3" id="KW-0560">Oxidoreductase</keyword>
<dbReference type="OrthoDB" id="9800865at2"/>
<evidence type="ECO:0000256" key="3">
    <source>
        <dbReference type="ARBA" id="ARBA00023002"/>
    </source>
</evidence>
<keyword evidence="6" id="KW-1185">Reference proteome</keyword>
<reference evidence="5 6" key="1">
    <citation type="journal article" date="2016" name="Biochim. Biophys. Acta">
        <title>Characterization of red-shifted phycobilisomes isolated from the chlorophyll f-containing cyanobacterium Halomicronema hongdechloris.</title>
        <authorList>
            <person name="Li Y."/>
            <person name="Lin Y."/>
            <person name="Garvey C.J."/>
            <person name="Birch D."/>
            <person name="Corkery R.W."/>
            <person name="Loughlin P.C."/>
            <person name="Scheer H."/>
            <person name="Willows R.D."/>
            <person name="Chen M."/>
        </authorList>
    </citation>
    <scope>NUCLEOTIDE SEQUENCE [LARGE SCALE GENOMIC DNA]</scope>
    <source>
        <strain evidence="5 6">C2206</strain>
    </source>
</reference>
<evidence type="ECO:0000313" key="6">
    <source>
        <dbReference type="Proteomes" id="UP000191901"/>
    </source>
</evidence>
<dbReference type="AlphaFoldDB" id="A0A1Z3HHC7"/>
<dbReference type="EMBL" id="CP021983">
    <property type="protein sequence ID" value="ASC69694.1"/>
    <property type="molecule type" value="Genomic_DNA"/>
</dbReference>
<organism evidence="5 6">
    <name type="scientific">Halomicronema hongdechloris C2206</name>
    <dbReference type="NCBI Taxonomy" id="1641165"/>
    <lineage>
        <taxon>Bacteria</taxon>
        <taxon>Bacillati</taxon>
        <taxon>Cyanobacteriota</taxon>
        <taxon>Cyanophyceae</taxon>
        <taxon>Nodosilineales</taxon>
        <taxon>Nodosilineaceae</taxon>
        <taxon>Halomicronema</taxon>
    </lineage>
</organism>
<feature type="domain" description="Bacterial bifunctional deaminase-reductase C-terminal" evidence="4">
    <location>
        <begin position="11"/>
        <end position="224"/>
    </location>
</feature>
<evidence type="ECO:0000256" key="2">
    <source>
        <dbReference type="ARBA" id="ARBA00022857"/>
    </source>
</evidence>
<dbReference type="STRING" id="1641165.XM38_11455"/>
<dbReference type="PANTHER" id="PTHR38011">
    <property type="entry name" value="DIHYDROFOLATE REDUCTASE FAMILY PROTEIN (AFU_ORTHOLOGUE AFUA_8G06820)"/>
    <property type="match status" value="1"/>
</dbReference>
<dbReference type="PANTHER" id="PTHR38011:SF7">
    <property type="entry name" value="2,5-DIAMINO-6-RIBOSYLAMINO-4(3H)-PYRIMIDINONE 5'-PHOSPHATE REDUCTASE"/>
    <property type="match status" value="1"/>
</dbReference>
<dbReference type="Proteomes" id="UP000191901">
    <property type="component" value="Chromosome"/>
</dbReference>
<proteinExistence type="predicted"/>
<dbReference type="InterPro" id="IPR024072">
    <property type="entry name" value="DHFR-like_dom_sf"/>
</dbReference>
<evidence type="ECO:0000256" key="1">
    <source>
        <dbReference type="ARBA" id="ARBA00005104"/>
    </source>
</evidence>
<dbReference type="GO" id="GO:0009231">
    <property type="term" value="P:riboflavin biosynthetic process"/>
    <property type="evidence" value="ECO:0007669"/>
    <property type="project" value="InterPro"/>
</dbReference>
<keyword evidence="2" id="KW-0521">NADP</keyword>
<comment type="pathway">
    <text evidence="1">Cofactor biosynthesis; riboflavin biosynthesis.</text>
</comment>